<feature type="compositionally biased region" description="Polar residues" evidence="4">
    <location>
        <begin position="26"/>
        <end position="41"/>
    </location>
</feature>
<proteinExistence type="predicted"/>
<dbReference type="SUPFAM" id="SSF53098">
    <property type="entry name" value="Ribonuclease H-like"/>
    <property type="match status" value="1"/>
</dbReference>
<dbReference type="Proteomes" id="UP001151760">
    <property type="component" value="Unassembled WGS sequence"/>
</dbReference>
<evidence type="ECO:0000313" key="7">
    <source>
        <dbReference type="EMBL" id="GJU06129.1"/>
    </source>
</evidence>
<feature type="compositionally biased region" description="Polar residues" evidence="4">
    <location>
        <begin position="369"/>
        <end position="378"/>
    </location>
</feature>
<dbReference type="SMART" id="SM00343">
    <property type="entry name" value="ZnF_C2HC"/>
    <property type="match status" value="1"/>
</dbReference>
<evidence type="ECO:0000259" key="5">
    <source>
        <dbReference type="PROSITE" id="PS50158"/>
    </source>
</evidence>
<organism evidence="7 8">
    <name type="scientific">Tanacetum coccineum</name>
    <dbReference type="NCBI Taxonomy" id="301880"/>
    <lineage>
        <taxon>Eukaryota</taxon>
        <taxon>Viridiplantae</taxon>
        <taxon>Streptophyta</taxon>
        <taxon>Embryophyta</taxon>
        <taxon>Tracheophyta</taxon>
        <taxon>Spermatophyta</taxon>
        <taxon>Magnoliopsida</taxon>
        <taxon>eudicotyledons</taxon>
        <taxon>Gunneridae</taxon>
        <taxon>Pentapetalae</taxon>
        <taxon>asterids</taxon>
        <taxon>campanulids</taxon>
        <taxon>Asterales</taxon>
        <taxon>Asteraceae</taxon>
        <taxon>Asteroideae</taxon>
        <taxon>Anthemideae</taxon>
        <taxon>Anthemidinae</taxon>
        <taxon>Tanacetum</taxon>
    </lineage>
</organism>
<accession>A0ABQ5J0W4</accession>
<dbReference type="PROSITE" id="PS50158">
    <property type="entry name" value="ZF_CCHC"/>
    <property type="match status" value="1"/>
</dbReference>
<feature type="domain" description="CCHC-type" evidence="5">
    <location>
        <begin position="244"/>
        <end position="259"/>
    </location>
</feature>
<dbReference type="InterPro" id="IPR012337">
    <property type="entry name" value="RNaseH-like_sf"/>
</dbReference>
<dbReference type="Pfam" id="PF07727">
    <property type="entry name" value="RVT_2"/>
    <property type="match status" value="1"/>
</dbReference>
<evidence type="ECO:0000259" key="6">
    <source>
        <dbReference type="PROSITE" id="PS50994"/>
    </source>
</evidence>
<dbReference type="SUPFAM" id="SSF57756">
    <property type="entry name" value="Retrovirus zinc finger-like domains"/>
    <property type="match status" value="1"/>
</dbReference>
<comment type="caution">
    <text evidence="7">The sequence shown here is derived from an EMBL/GenBank/DDBJ whole genome shotgun (WGS) entry which is preliminary data.</text>
</comment>
<dbReference type="InterPro" id="IPR036875">
    <property type="entry name" value="Znf_CCHC_sf"/>
</dbReference>
<feature type="region of interest" description="Disordered" evidence="4">
    <location>
        <begin position="256"/>
        <end position="284"/>
    </location>
</feature>
<feature type="region of interest" description="Disordered" evidence="4">
    <location>
        <begin position="1"/>
        <end position="41"/>
    </location>
</feature>
<evidence type="ECO:0000256" key="3">
    <source>
        <dbReference type="PROSITE-ProRule" id="PRU00047"/>
    </source>
</evidence>
<dbReference type="PROSITE" id="PS50994">
    <property type="entry name" value="INTEGRASE"/>
    <property type="match status" value="1"/>
</dbReference>
<gene>
    <name evidence="7" type="ORF">Tco_1122559</name>
</gene>
<reference evidence="7" key="2">
    <citation type="submission" date="2022-01" db="EMBL/GenBank/DDBJ databases">
        <authorList>
            <person name="Yamashiro T."/>
            <person name="Shiraishi A."/>
            <person name="Satake H."/>
            <person name="Nakayama K."/>
        </authorList>
    </citation>
    <scope>NUCLEOTIDE SEQUENCE</scope>
</reference>
<dbReference type="PANTHER" id="PTHR42648">
    <property type="entry name" value="TRANSPOSASE, PUTATIVE-RELATED"/>
    <property type="match status" value="1"/>
</dbReference>
<dbReference type="Pfam" id="PF14223">
    <property type="entry name" value="Retrotran_gag_2"/>
    <property type="match status" value="1"/>
</dbReference>
<dbReference type="Gene3D" id="4.10.60.10">
    <property type="entry name" value="Zinc finger, CCHC-type"/>
    <property type="match status" value="1"/>
</dbReference>
<dbReference type="InterPro" id="IPR001878">
    <property type="entry name" value="Znf_CCHC"/>
</dbReference>
<dbReference type="PANTHER" id="PTHR42648:SF32">
    <property type="entry name" value="RIBONUCLEASE H-LIKE DOMAIN, GAG-PRE-INTEGRASE DOMAIN PROTEIN-RELATED"/>
    <property type="match status" value="1"/>
</dbReference>
<keyword evidence="8" id="KW-1185">Reference proteome</keyword>
<dbReference type="InterPro" id="IPR039537">
    <property type="entry name" value="Retrotran_Ty1/copia-like"/>
</dbReference>
<dbReference type="InterPro" id="IPR001584">
    <property type="entry name" value="Integrase_cat-core"/>
</dbReference>
<dbReference type="InterPro" id="IPR036397">
    <property type="entry name" value="RNaseH_sf"/>
</dbReference>
<dbReference type="Gene3D" id="3.30.420.10">
    <property type="entry name" value="Ribonuclease H-like superfamily/Ribonuclease H"/>
    <property type="match status" value="1"/>
</dbReference>
<feature type="domain" description="Integrase catalytic" evidence="6">
    <location>
        <begin position="386"/>
        <end position="562"/>
    </location>
</feature>
<evidence type="ECO:0000313" key="8">
    <source>
        <dbReference type="Proteomes" id="UP001151760"/>
    </source>
</evidence>
<name>A0ABQ5J0W4_9ASTR</name>
<dbReference type="EMBL" id="BQNB010021411">
    <property type="protein sequence ID" value="GJU06129.1"/>
    <property type="molecule type" value="Genomic_DNA"/>
</dbReference>
<feature type="compositionally biased region" description="Basic and acidic residues" evidence="4">
    <location>
        <begin position="9"/>
        <end position="25"/>
    </location>
</feature>
<keyword evidence="3" id="KW-0863">Zinc-finger</keyword>
<feature type="region of interest" description="Disordered" evidence="4">
    <location>
        <begin position="317"/>
        <end position="423"/>
    </location>
</feature>
<feature type="compositionally biased region" description="Polar residues" evidence="4">
    <location>
        <begin position="335"/>
        <end position="350"/>
    </location>
</feature>
<evidence type="ECO:0000256" key="1">
    <source>
        <dbReference type="ARBA" id="ARBA00022723"/>
    </source>
</evidence>
<protein>
    <submittedName>
        <fullName evidence="7">Retrovirus-related pol polyprotein from transposon TNT 1-94</fullName>
    </submittedName>
</protein>
<keyword evidence="2" id="KW-0378">Hydrolase</keyword>
<reference evidence="7" key="1">
    <citation type="journal article" date="2022" name="Int. J. Mol. Sci.">
        <title>Draft Genome of Tanacetum Coccineum: Genomic Comparison of Closely Related Tanacetum-Family Plants.</title>
        <authorList>
            <person name="Yamashiro T."/>
            <person name="Shiraishi A."/>
            <person name="Nakayama K."/>
            <person name="Satake H."/>
        </authorList>
    </citation>
    <scope>NUCLEOTIDE SEQUENCE</scope>
</reference>
<dbReference type="InterPro" id="IPR013103">
    <property type="entry name" value="RVT_2"/>
</dbReference>
<evidence type="ECO:0000256" key="2">
    <source>
        <dbReference type="ARBA" id="ARBA00022801"/>
    </source>
</evidence>
<keyword evidence="1" id="KW-0479">Metal-binding</keyword>
<evidence type="ECO:0000256" key="4">
    <source>
        <dbReference type="SAM" id="MobiDB-lite"/>
    </source>
</evidence>
<sequence>MSQPANDDFSQHLSDDETSYHEDVSKNGNATNKPKQQQQQLIHTTTTISNIKLPILKKEEYDIWAMKMEHYLEYINNDVWQVIQNGNSKKRISTGKDGVVRILSPVFAAETHAVEKERKARTILLMAIPKEHLRRFNGMDDAKEIWEAIRTRFGGNANSKKMQKAVLKQQFEAFTISSSEGLEKGYDSLVKSGNDIRTKPDVDTLSIDDLNNNLRVFEQELTSTSKSSIDGNKPVGFNKKKLECFKCHNTGHFVRECPSKGTNDGKKRDSFYRDQGAGKKEQNQNCLLTMDDSVVNWGEHIVEEEETNHALMAISSNNEGPQKLEISDSDDNSTEHSTWQSNDSKGSFGNPSGHSSEFESESISVSNEMSTSKSVTTNEKVVSESKEVEPSSTTQVHRGQGIFDSGYSRHMTGTRDHLDDIEESKGGTVTLEVAKATKLDETSGILQNFIRQIENQLNHRVKIIRSDNGTEFKNRDMLEFYGNKGIKQEYSNARTPQQNGVAERMNMTLIEAARTMLADSLLPTTFWAEAVSTACYIFNRVEVNLHVKFLEEKPNVKGVGYRWMFDIDYLTDSMNYIPVSLENQTNPHAEDELRTIVVPTTLKHTAAKVGQRMSSTNSKAGEFLTKLQNLKTQDKAAYSTGILEDTHEIQAFRKELDELAQKHLREKGIFNEASYDDEGMVYDFNNLPIEVLKVQQNSGAHALKEPKKISKALKNDSWVKAIQEELLQFRLQQVWILVDLPHRVKEEGIDYDEVFAPVARIEAIRLFLAFASFMGFMVYQMDVKIAFLYGTIDEEVYVSQPLGFVDLDHPKKVYKHGYRRGTIDKTLFIKKDKKDIMLVQVYVDDIIFGSTRKSWCDELEALMKGRFQMSSMGELIFFLRLQVKQKTDGIFISQDKSMIVTPKTSHLNAVKRIFKYLKGKPNLGLWYPRESSFDLEAYLDNDYAGVNLDRKSITGGCQFLRSRLISWYALTHNPTIHDSLSKLFWQTATASTLADGTLELRATIDTLEYTITKASVQSSTLQLADCFKDFYVAKYCRFLREGNRGNIGSSRDQAGNSISHHPPLQSRNKALSVDDLFQWFSVNDQDLKLEKKMRAARKFFPIKGGYFYQKMESEVFETPKQGKSSGETEISPQGLEAAETLAEVLSQIKDTRRNVLLKSGS</sequence>
<keyword evidence="3" id="KW-0862">Zinc</keyword>
<feature type="compositionally biased region" description="Basic and acidic residues" evidence="4">
    <location>
        <begin position="256"/>
        <end position="282"/>
    </location>
</feature>